<dbReference type="PROSITE" id="PS01124">
    <property type="entry name" value="HTH_ARAC_FAMILY_2"/>
    <property type="match status" value="1"/>
</dbReference>
<keyword evidence="1" id="KW-0805">Transcription regulation</keyword>
<keyword evidence="8" id="KW-1185">Reference proteome</keyword>
<evidence type="ECO:0000259" key="5">
    <source>
        <dbReference type="PROSITE" id="PS01124"/>
    </source>
</evidence>
<dbReference type="SUPFAM" id="SSF46689">
    <property type="entry name" value="Homeodomain-like"/>
    <property type="match status" value="2"/>
</dbReference>
<dbReference type="PRINTS" id="PR00032">
    <property type="entry name" value="HTHARAC"/>
</dbReference>
<accession>A0A3M8DG36</accession>
<gene>
    <name evidence="7" type="ORF">EDM59_10095</name>
</gene>
<evidence type="ECO:0000256" key="3">
    <source>
        <dbReference type="ARBA" id="ARBA00023163"/>
    </source>
</evidence>
<evidence type="ECO:0000256" key="1">
    <source>
        <dbReference type="ARBA" id="ARBA00023015"/>
    </source>
</evidence>
<keyword evidence="2" id="KW-0238">DNA-binding</keyword>
<protein>
    <submittedName>
        <fullName evidence="7">Response regulator</fullName>
    </submittedName>
</protein>
<dbReference type="PROSITE" id="PS50110">
    <property type="entry name" value="RESPONSE_REGULATORY"/>
    <property type="match status" value="1"/>
</dbReference>
<evidence type="ECO:0000259" key="6">
    <source>
        <dbReference type="PROSITE" id="PS50110"/>
    </source>
</evidence>
<dbReference type="PANTHER" id="PTHR43280:SF2">
    <property type="entry name" value="HTH-TYPE TRANSCRIPTIONAL REGULATOR EXSA"/>
    <property type="match status" value="1"/>
</dbReference>
<feature type="domain" description="HTH araC/xylS-type" evidence="5">
    <location>
        <begin position="175"/>
        <end position="273"/>
    </location>
</feature>
<dbReference type="InterPro" id="IPR009057">
    <property type="entry name" value="Homeodomain-like_sf"/>
</dbReference>
<dbReference type="Gene3D" id="3.40.50.2300">
    <property type="match status" value="1"/>
</dbReference>
<dbReference type="Pfam" id="PF00072">
    <property type="entry name" value="Response_reg"/>
    <property type="match status" value="1"/>
</dbReference>
<organism evidence="7 8">
    <name type="scientific">Brevibacillus nitrificans</name>
    <dbReference type="NCBI Taxonomy" id="651560"/>
    <lineage>
        <taxon>Bacteria</taxon>
        <taxon>Bacillati</taxon>
        <taxon>Bacillota</taxon>
        <taxon>Bacilli</taxon>
        <taxon>Bacillales</taxon>
        <taxon>Paenibacillaceae</taxon>
        <taxon>Brevibacillus</taxon>
    </lineage>
</organism>
<dbReference type="SMART" id="SM00342">
    <property type="entry name" value="HTH_ARAC"/>
    <property type="match status" value="1"/>
</dbReference>
<dbReference type="Proteomes" id="UP000269573">
    <property type="component" value="Unassembled WGS sequence"/>
</dbReference>
<dbReference type="GO" id="GO:0003700">
    <property type="term" value="F:DNA-binding transcription factor activity"/>
    <property type="evidence" value="ECO:0007669"/>
    <property type="project" value="InterPro"/>
</dbReference>
<dbReference type="AlphaFoldDB" id="A0A3M8DG36"/>
<dbReference type="GO" id="GO:0000160">
    <property type="term" value="P:phosphorelay signal transduction system"/>
    <property type="evidence" value="ECO:0007669"/>
    <property type="project" value="InterPro"/>
</dbReference>
<dbReference type="InterPro" id="IPR011006">
    <property type="entry name" value="CheY-like_superfamily"/>
</dbReference>
<dbReference type="SMART" id="SM00448">
    <property type="entry name" value="REC"/>
    <property type="match status" value="1"/>
</dbReference>
<dbReference type="CDD" id="cd17536">
    <property type="entry name" value="REC_YesN-like"/>
    <property type="match status" value="1"/>
</dbReference>
<evidence type="ECO:0000313" key="8">
    <source>
        <dbReference type="Proteomes" id="UP000269573"/>
    </source>
</evidence>
<dbReference type="SUPFAM" id="SSF52172">
    <property type="entry name" value="CheY-like"/>
    <property type="match status" value="1"/>
</dbReference>
<dbReference type="Gene3D" id="1.10.10.60">
    <property type="entry name" value="Homeodomain-like"/>
    <property type="match status" value="2"/>
</dbReference>
<dbReference type="InterPro" id="IPR001789">
    <property type="entry name" value="Sig_transdc_resp-reg_receiver"/>
</dbReference>
<sequence length="278" mass="31728">MFSRASAFILEPHMDFLCTAFPSKACVSPSNCRGGPAMTKLLIVDDEWMVSDSLRSMDEWKERNIEVVGTAGSGTEALQWLERTHLDIVLTDIRMPDMDGLELLQRLYESNPAINVILISAYEEFTYARTALRYQAKGYVTKPIDTDELFSIVDSLLVNEPASDGPKTYHEAIVERAISYMKTHLGKPLSLKETAEEIHLTPHYFGNVFKTVTGETFVNYLTQLRMKKACELLKNPELKQYEICERIGYADTKYFAKVFAKSFGMSPREYRQGYVRKV</sequence>
<keyword evidence="4" id="KW-0597">Phosphoprotein</keyword>
<dbReference type="EMBL" id="RHHU01000005">
    <property type="protein sequence ID" value="RNB86529.1"/>
    <property type="molecule type" value="Genomic_DNA"/>
</dbReference>
<keyword evidence="3" id="KW-0804">Transcription</keyword>
<name>A0A3M8DG36_9BACL</name>
<dbReference type="PANTHER" id="PTHR43280">
    <property type="entry name" value="ARAC-FAMILY TRANSCRIPTIONAL REGULATOR"/>
    <property type="match status" value="1"/>
</dbReference>
<reference evidence="7 8" key="1">
    <citation type="submission" date="2018-10" db="EMBL/GenBank/DDBJ databases">
        <title>Phylogenomics of Brevibacillus.</title>
        <authorList>
            <person name="Dunlap C."/>
        </authorList>
    </citation>
    <scope>NUCLEOTIDE SEQUENCE [LARGE SCALE GENOMIC DNA]</scope>
    <source>
        <strain evidence="7 8">JCM 15774</strain>
    </source>
</reference>
<dbReference type="GO" id="GO:0043565">
    <property type="term" value="F:sequence-specific DNA binding"/>
    <property type="evidence" value="ECO:0007669"/>
    <property type="project" value="InterPro"/>
</dbReference>
<dbReference type="InterPro" id="IPR020449">
    <property type="entry name" value="Tscrpt_reg_AraC-type_HTH"/>
</dbReference>
<dbReference type="Pfam" id="PF12833">
    <property type="entry name" value="HTH_18"/>
    <property type="match status" value="1"/>
</dbReference>
<evidence type="ECO:0000256" key="2">
    <source>
        <dbReference type="ARBA" id="ARBA00023125"/>
    </source>
</evidence>
<comment type="caution">
    <text evidence="7">The sequence shown here is derived from an EMBL/GenBank/DDBJ whole genome shotgun (WGS) entry which is preliminary data.</text>
</comment>
<evidence type="ECO:0000313" key="7">
    <source>
        <dbReference type="EMBL" id="RNB86529.1"/>
    </source>
</evidence>
<feature type="domain" description="Response regulatory" evidence="6">
    <location>
        <begin position="40"/>
        <end position="157"/>
    </location>
</feature>
<evidence type="ECO:0000256" key="4">
    <source>
        <dbReference type="PROSITE-ProRule" id="PRU00169"/>
    </source>
</evidence>
<feature type="modified residue" description="4-aspartylphosphate" evidence="4">
    <location>
        <position position="92"/>
    </location>
</feature>
<dbReference type="InterPro" id="IPR018060">
    <property type="entry name" value="HTH_AraC"/>
</dbReference>
<proteinExistence type="predicted"/>